<dbReference type="EMBL" id="JAVDQD010000002">
    <property type="protein sequence ID" value="MDR6239314.1"/>
    <property type="molecule type" value="Genomic_DNA"/>
</dbReference>
<name>A0AAE3XQ53_9BACT</name>
<gene>
    <name evidence="1" type="ORF">HNQ88_002351</name>
</gene>
<comment type="caution">
    <text evidence="1">The sequence shown here is derived from an EMBL/GenBank/DDBJ whole genome shotgun (WGS) entry which is preliminary data.</text>
</comment>
<evidence type="ECO:0000313" key="1">
    <source>
        <dbReference type="EMBL" id="MDR6239314.1"/>
    </source>
</evidence>
<dbReference type="Proteomes" id="UP001185092">
    <property type="component" value="Unassembled WGS sequence"/>
</dbReference>
<keyword evidence="2" id="KW-1185">Reference proteome</keyword>
<organism evidence="1 2">
    <name type="scientific">Aureibacter tunicatorum</name>
    <dbReference type="NCBI Taxonomy" id="866807"/>
    <lineage>
        <taxon>Bacteria</taxon>
        <taxon>Pseudomonadati</taxon>
        <taxon>Bacteroidota</taxon>
        <taxon>Cytophagia</taxon>
        <taxon>Cytophagales</taxon>
        <taxon>Persicobacteraceae</taxon>
        <taxon>Aureibacter</taxon>
    </lineage>
</organism>
<reference evidence="1" key="1">
    <citation type="submission" date="2023-07" db="EMBL/GenBank/DDBJ databases">
        <title>Genomic Encyclopedia of Type Strains, Phase IV (KMG-IV): sequencing the most valuable type-strain genomes for metagenomic binning, comparative biology and taxonomic classification.</title>
        <authorList>
            <person name="Goeker M."/>
        </authorList>
    </citation>
    <scope>NUCLEOTIDE SEQUENCE</scope>
    <source>
        <strain evidence="1">DSM 26174</strain>
    </source>
</reference>
<evidence type="ECO:0000313" key="2">
    <source>
        <dbReference type="Proteomes" id="UP001185092"/>
    </source>
</evidence>
<protein>
    <submittedName>
        <fullName evidence="1">Uncharacterized protein</fullName>
    </submittedName>
</protein>
<sequence>MAYNLEGLESFYFYKKYHKEYNLSGSLRPADLVPENDFIEIESIFGIDNTELVYQEQKKMVNEILLKRKSLLINDNNFDKSFYRGKYLLYYPSFSLMDGGSEAASDGFFTYAHEPPSGLWVHFTIDRIKFTDLTSVLVSWIPEELVELVELAMSVDASYCLEWGYIPQYDLSLD</sequence>
<accession>A0AAE3XQ53</accession>
<dbReference type="AlphaFoldDB" id="A0AAE3XQ53"/>
<proteinExistence type="predicted"/>
<dbReference type="RefSeq" id="WP_309938931.1">
    <property type="nucleotide sequence ID" value="NZ_AP025305.1"/>
</dbReference>